<proteinExistence type="predicted"/>
<keyword evidence="1" id="KW-0472">Membrane</keyword>
<organism evidence="2 3">
    <name type="scientific">Actinomadura bangladeshensis</name>
    <dbReference type="NCBI Taxonomy" id="453573"/>
    <lineage>
        <taxon>Bacteria</taxon>
        <taxon>Bacillati</taxon>
        <taxon>Actinomycetota</taxon>
        <taxon>Actinomycetes</taxon>
        <taxon>Streptosporangiales</taxon>
        <taxon>Thermomonosporaceae</taxon>
        <taxon>Actinomadura</taxon>
    </lineage>
</organism>
<evidence type="ECO:0000256" key="1">
    <source>
        <dbReference type="SAM" id="Phobius"/>
    </source>
</evidence>
<protein>
    <submittedName>
        <fullName evidence="2">Uncharacterized protein</fullName>
    </submittedName>
</protein>
<feature type="non-terminal residue" evidence="2">
    <location>
        <position position="48"/>
    </location>
</feature>
<keyword evidence="1" id="KW-0812">Transmembrane</keyword>
<evidence type="ECO:0000313" key="3">
    <source>
        <dbReference type="Proteomes" id="UP000475532"/>
    </source>
</evidence>
<gene>
    <name evidence="2" type="ORF">G3I70_27155</name>
</gene>
<name>A0A6L9QM40_9ACTN</name>
<reference evidence="2 3" key="1">
    <citation type="submission" date="2020-01" db="EMBL/GenBank/DDBJ databases">
        <title>Insect and environment-associated Actinomycetes.</title>
        <authorList>
            <person name="Currrie C."/>
            <person name="Chevrette M."/>
            <person name="Carlson C."/>
            <person name="Stubbendieck R."/>
            <person name="Wendt-Pienkowski E."/>
        </authorList>
    </citation>
    <scope>NUCLEOTIDE SEQUENCE [LARGE SCALE GENOMIC DNA]</scope>
    <source>
        <strain evidence="2 3">SID10258</strain>
    </source>
</reference>
<comment type="caution">
    <text evidence="2">The sequence shown here is derived from an EMBL/GenBank/DDBJ whole genome shotgun (WGS) entry which is preliminary data.</text>
</comment>
<evidence type="ECO:0000313" key="2">
    <source>
        <dbReference type="EMBL" id="NEA26146.1"/>
    </source>
</evidence>
<accession>A0A6L9QM40</accession>
<sequence length="48" mass="4770">MRRAGVREAGGVWGAVRPQLVRLVGAGLAGAAAELCGLGLIAAAAWLI</sequence>
<feature type="transmembrane region" description="Helical" evidence="1">
    <location>
        <begin position="20"/>
        <end position="47"/>
    </location>
</feature>
<dbReference type="Proteomes" id="UP000475532">
    <property type="component" value="Unassembled WGS sequence"/>
</dbReference>
<dbReference type="AlphaFoldDB" id="A0A6L9QM40"/>
<dbReference type="EMBL" id="JAAGLI010000732">
    <property type="protein sequence ID" value="NEA26146.1"/>
    <property type="molecule type" value="Genomic_DNA"/>
</dbReference>
<keyword evidence="1" id="KW-1133">Transmembrane helix</keyword>